<organism evidence="2">
    <name type="scientific">Leptosphaeria maculans (strain JN3 / isolate v23.1.3 / race Av1-4-5-6-7-8)</name>
    <name type="common">Blackleg fungus</name>
    <name type="synonym">Phoma lingam</name>
    <dbReference type="NCBI Taxonomy" id="985895"/>
    <lineage>
        <taxon>Eukaryota</taxon>
        <taxon>Fungi</taxon>
        <taxon>Dikarya</taxon>
        <taxon>Ascomycota</taxon>
        <taxon>Pezizomycotina</taxon>
        <taxon>Dothideomycetes</taxon>
        <taxon>Pleosporomycetidae</taxon>
        <taxon>Pleosporales</taxon>
        <taxon>Pleosporineae</taxon>
        <taxon>Leptosphaeriaceae</taxon>
        <taxon>Plenodomus</taxon>
        <taxon>Plenodomus lingam/Leptosphaeria maculans species complex</taxon>
    </lineage>
</organism>
<dbReference type="InParanoid" id="E4ZRX6"/>
<gene>
    <name evidence="1" type="ORF">LEMA_uP123850.1</name>
</gene>
<dbReference type="AlphaFoldDB" id="E4ZRX6"/>
<evidence type="ECO:0000313" key="1">
    <source>
        <dbReference type="EMBL" id="CBX90014.1"/>
    </source>
</evidence>
<keyword evidence="2" id="KW-1185">Reference proteome</keyword>
<dbReference type="Proteomes" id="UP000002668">
    <property type="component" value="Genome"/>
</dbReference>
<proteinExistence type="predicted"/>
<dbReference type="VEuPathDB" id="FungiDB:LEMA_uP123850.1"/>
<evidence type="ECO:0000313" key="2">
    <source>
        <dbReference type="Proteomes" id="UP000002668"/>
    </source>
</evidence>
<dbReference type="EMBL" id="FP929119">
    <property type="protein sequence ID" value="CBX90014.1"/>
    <property type="molecule type" value="Genomic_DNA"/>
</dbReference>
<protein>
    <submittedName>
        <fullName evidence="1">Predicted protein</fullName>
    </submittedName>
</protein>
<accession>E4ZRX6</accession>
<reference evidence="2" key="1">
    <citation type="journal article" date="2011" name="Nat. Commun.">
        <title>Effector diversification within compartments of the Leptosphaeria maculans genome affected by Repeat-Induced Point mutations.</title>
        <authorList>
            <person name="Rouxel T."/>
            <person name="Grandaubert J."/>
            <person name="Hane J.K."/>
            <person name="Hoede C."/>
            <person name="van de Wouw A.P."/>
            <person name="Couloux A."/>
            <person name="Dominguez V."/>
            <person name="Anthouard V."/>
            <person name="Bally P."/>
            <person name="Bourras S."/>
            <person name="Cozijnsen A.J."/>
            <person name="Ciuffetti L.M."/>
            <person name="Degrave A."/>
            <person name="Dilmaghani A."/>
            <person name="Duret L."/>
            <person name="Fudal I."/>
            <person name="Goodwin S.B."/>
            <person name="Gout L."/>
            <person name="Glaser N."/>
            <person name="Linglin J."/>
            <person name="Kema G.H.J."/>
            <person name="Lapalu N."/>
            <person name="Lawrence C.B."/>
            <person name="May K."/>
            <person name="Meyer M."/>
            <person name="Ollivier B."/>
            <person name="Poulain J."/>
            <person name="Schoch C.L."/>
            <person name="Simon A."/>
            <person name="Spatafora J.W."/>
            <person name="Stachowiak A."/>
            <person name="Turgeon B.G."/>
            <person name="Tyler B.M."/>
            <person name="Vincent D."/>
            <person name="Weissenbach J."/>
            <person name="Amselem J."/>
            <person name="Quesneville H."/>
            <person name="Oliver R.P."/>
            <person name="Wincker P."/>
            <person name="Balesdent M.-H."/>
            <person name="Howlett B.J."/>
        </authorList>
    </citation>
    <scope>NUCLEOTIDE SEQUENCE [LARGE SCALE GENOMIC DNA]</scope>
    <source>
        <strain evidence="2">JN3 / isolate v23.1.3 / race Av1-4-5-6-7-8</strain>
    </source>
</reference>
<name>E4ZRX6_LEPMJ</name>
<dbReference type="HOGENOM" id="CLU_3351252_0_0_1"/>
<sequence length="37" mass="4247">MLFTNQTLSPYGRFETYLSKQSLHIKLTLSITTSLNV</sequence>